<keyword evidence="2" id="KW-1185">Reference proteome</keyword>
<organism evidence="1 2">
    <name type="scientific">Bauhinia variegata</name>
    <name type="common">Purple orchid tree</name>
    <name type="synonym">Phanera variegata</name>
    <dbReference type="NCBI Taxonomy" id="167791"/>
    <lineage>
        <taxon>Eukaryota</taxon>
        <taxon>Viridiplantae</taxon>
        <taxon>Streptophyta</taxon>
        <taxon>Embryophyta</taxon>
        <taxon>Tracheophyta</taxon>
        <taxon>Spermatophyta</taxon>
        <taxon>Magnoliopsida</taxon>
        <taxon>eudicotyledons</taxon>
        <taxon>Gunneridae</taxon>
        <taxon>Pentapetalae</taxon>
        <taxon>rosids</taxon>
        <taxon>fabids</taxon>
        <taxon>Fabales</taxon>
        <taxon>Fabaceae</taxon>
        <taxon>Cercidoideae</taxon>
        <taxon>Cercideae</taxon>
        <taxon>Bauhiniinae</taxon>
        <taxon>Bauhinia</taxon>
    </lineage>
</organism>
<name>A0ACB9PHL3_BAUVA</name>
<protein>
    <submittedName>
        <fullName evidence="1">Uncharacterized protein</fullName>
    </submittedName>
</protein>
<accession>A0ACB9PHL3</accession>
<reference evidence="1 2" key="1">
    <citation type="journal article" date="2022" name="DNA Res.">
        <title>Chromosomal-level genome assembly of the orchid tree Bauhinia variegata (Leguminosae; Cercidoideae) supports the allotetraploid origin hypothesis of Bauhinia.</title>
        <authorList>
            <person name="Zhong Y."/>
            <person name="Chen Y."/>
            <person name="Zheng D."/>
            <person name="Pang J."/>
            <person name="Liu Y."/>
            <person name="Luo S."/>
            <person name="Meng S."/>
            <person name="Qian L."/>
            <person name="Wei D."/>
            <person name="Dai S."/>
            <person name="Zhou R."/>
        </authorList>
    </citation>
    <scope>NUCLEOTIDE SEQUENCE [LARGE SCALE GENOMIC DNA]</scope>
    <source>
        <strain evidence="1">BV-YZ2020</strain>
    </source>
</reference>
<proteinExistence type="predicted"/>
<dbReference type="EMBL" id="CM039429">
    <property type="protein sequence ID" value="KAI4348359.1"/>
    <property type="molecule type" value="Genomic_DNA"/>
</dbReference>
<comment type="caution">
    <text evidence="1">The sequence shown here is derived from an EMBL/GenBank/DDBJ whole genome shotgun (WGS) entry which is preliminary data.</text>
</comment>
<gene>
    <name evidence="1" type="ORF">L6164_009092</name>
</gene>
<evidence type="ECO:0000313" key="2">
    <source>
        <dbReference type="Proteomes" id="UP000828941"/>
    </source>
</evidence>
<dbReference type="Proteomes" id="UP000828941">
    <property type="component" value="Chromosome 4"/>
</dbReference>
<evidence type="ECO:0000313" key="1">
    <source>
        <dbReference type="EMBL" id="KAI4348359.1"/>
    </source>
</evidence>
<sequence length="702" mass="78253">MAAATAASVFPGVSLTFRRHEVMSLTGNLNSNRIPSKAWRLAVSVDQVPATSTNSAPQKRRLDQLEKQEEETENVERPLVAAEGRRIGAKDYFEQARAFIKSDGGSPRWFSPLECASRLNNAPLLLFLPGIDGLGLGLISHHQKLGRIFDIWCLHIPVMDRTPFIDLVKMVETTVRLEHERSPSRPIYLVGDSLGGCLALAIAARNPDIDLVLILANPATSFSKSQLPLLIPLLEATPGPLSSLLPNMFSLIADNPFGATATLDNLLKGLPLQNTARELTEGLATLSSSLAVLAEILQRETLLWKLHLLKSASAYANSRLHAIKAQTLILSSGKDQFLPSQEEGERLSDLLPRCDLRKFDDSGHFLLLEGSMDLVTVIKGTYYYRRGKYHDYASDFMPPTPGEVKYATDKSSLEIWETVTSAVILSTLDDGTIVKGLAGIPSEGPVLFVGYHMLMGIDIIPLVPRIYLERNILLRGMAHPMLFTKSKYRGPDLSTFDPLRIMGAVPVAPTNLFRLLSSKSHVLLYPGGMREACHRKGEEYKLFWPEQSEFVRMAARFGAKIVPFGSVGEDDFGQVVIDYDDLTKIPWFRNEIEKLTNGSVRLRNDAVGEVANQQMHVPGILPKFPGRFYYYFGKPIETEGMKEELKDKEKANKVYLQVKSEVENCLAYLKEKRESDPYRNILPRLFYQATHGPSSQVPTFEI</sequence>